<dbReference type="AlphaFoldDB" id="K2R147"/>
<organism evidence="1 2">
    <name type="scientific">Methanobacterium formicicum (strain DSM 3637 / PP1)</name>
    <dbReference type="NCBI Taxonomy" id="1204725"/>
    <lineage>
        <taxon>Archaea</taxon>
        <taxon>Methanobacteriati</taxon>
        <taxon>Methanobacteriota</taxon>
        <taxon>Methanomada group</taxon>
        <taxon>Methanobacteria</taxon>
        <taxon>Methanobacteriales</taxon>
        <taxon>Methanobacteriaceae</taxon>
        <taxon>Methanobacterium</taxon>
    </lineage>
</organism>
<gene>
    <name evidence="1" type="ORF">A994_10987</name>
</gene>
<reference evidence="1 2" key="1">
    <citation type="journal article" date="2012" name="J. Bacteriol.">
        <title>Draft genome sequence of Methanobacterium formicicum DSM 3637, an archaebacterium isolated from the methane producer amoeba Pelomyxa palustris.</title>
        <authorList>
            <person name="Gutierrez G."/>
        </authorList>
    </citation>
    <scope>NUCLEOTIDE SEQUENCE [LARGE SCALE GENOMIC DNA]</scope>
    <source>
        <strain evidence="2">DSM 3637 / PP1</strain>
    </source>
</reference>
<proteinExistence type="predicted"/>
<dbReference type="PATRIC" id="fig|1204725.3.peg.2208"/>
<accession>K2R147</accession>
<comment type="caution">
    <text evidence="1">The sequence shown here is derived from an EMBL/GenBank/DDBJ whole genome shotgun (WGS) entry which is preliminary data.</text>
</comment>
<sequence>MDNDKKPSLITKKYSDIINKVIAGYTVSESKMNIILTDVIFSLKTGPVAPPVTYEFAHVTIPIINFIYDYEKIPCLGVFQNSIEVHKTKELLEKDGIKTQSQKLGIVSAQFKYKDKNIHSRFTDIASYNKYSKHKYSMLIQNGFLIRQKEEGS</sequence>
<dbReference type="RefSeq" id="WP_004031673.1">
    <property type="nucleotide sequence ID" value="NZ_AMPO01000011.1"/>
</dbReference>
<dbReference type="EMBL" id="AMPO01000011">
    <property type="protein sequence ID" value="EKF84917.1"/>
    <property type="molecule type" value="Genomic_DNA"/>
</dbReference>
<evidence type="ECO:0000313" key="1">
    <source>
        <dbReference type="EMBL" id="EKF84917.1"/>
    </source>
</evidence>
<evidence type="ECO:0000313" key="2">
    <source>
        <dbReference type="Proteomes" id="UP000007360"/>
    </source>
</evidence>
<name>K2R147_METFP</name>
<dbReference type="Proteomes" id="UP000007360">
    <property type="component" value="Unassembled WGS sequence"/>
</dbReference>
<protein>
    <submittedName>
        <fullName evidence="1">Uncharacterized protein</fullName>
    </submittedName>
</protein>
<keyword evidence="2" id="KW-1185">Reference proteome</keyword>